<reference evidence="3" key="1">
    <citation type="submission" date="2022-07" db="EMBL/GenBank/DDBJ databases">
        <title>Fungi with potential for degradation of polypropylene.</title>
        <authorList>
            <person name="Gostincar C."/>
        </authorList>
    </citation>
    <scope>NUCLEOTIDE SEQUENCE</scope>
    <source>
        <strain evidence="3">EXF-13308</strain>
    </source>
</reference>
<dbReference type="Proteomes" id="UP001174694">
    <property type="component" value="Unassembled WGS sequence"/>
</dbReference>
<evidence type="ECO:0000256" key="2">
    <source>
        <dbReference type="SAM" id="Phobius"/>
    </source>
</evidence>
<evidence type="ECO:0000256" key="1">
    <source>
        <dbReference type="SAM" id="Coils"/>
    </source>
</evidence>
<organism evidence="3 4">
    <name type="scientific">Pleurostoma richardsiae</name>
    <dbReference type="NCBI Taxonomy" id="41990"/>
    <lineage>
        <taxon>Eukaryota</taxon>
        <taxon>Fungi</taxon>
        <taxon>Dikarya</taxon>
        <taxon>Ascomycota</taxon>
        <taxon>Pezizomycotina</taxon>
        <taxon>Sordariomycetes</taxon>
        <taxon>Sordariomycetidae</taxon>
        <taxon>Calosphaeriales</taxon>
        <taxon>Pleurostomataceae</taxon>
        <taxon>Pleurostoma</taxon>
    </lineage>
</organism>
<accession>A0AA38VQP8</accession>
<comment type="caution">
    <text evidence="3">The sequence shown here is derived from an EMBL/GenBank/DDBJ whole genome shotgun (WGS) entry which is preliminary data.</text>
</comment>
<sequence>MSGIEIFGIVLGLYPIVVTLAQAYSAAKPGVGSKQLSRKLETEATIYEKIVKDLLTSVASQEEIQRLVELRTDVPEPWEEQNLRRKLRLRLGGEKLELTRAHLDEARETLEFLRSELTNMYRGTRVLDRFKTKMKATMANMPQSSIKNHLTRLNELNKDLIRYVGGNQAFLNWFVDMDPPDRNYSKEQWYPLKASQSFLPKPLPKKIWM</sequence>
<name>A0AA38VQP8_9PEZI</name>
<evidence type="ECO:0000313" key="4">
    <source>
        <dbReference type="Proteomes" id="UP001174694"/>
    </source>
</evidence>
<feature type="transmembrane region" description="Helical" evidence="2">
    <location>
        <begin position="6"/>
        <end position="27"/>
    </location>
</feature>
<dbReference type="PANTHER" id="PTHR35186:SF4">
    <property type="entry name" value="PRION-INHIBITION AND PROPAGATION HELO DOMAIN-CONTAINING PROTEIN"/>
    <property type="match status" value="1"/>
</dbReference>
<keyword evidence="1" id="KW-0175">Coiled coil</keyword>
<keyword evidence="4" id="KW-1185">Reference proteome</keyword>
<protein>
    <submittedName>
        <fullName evidence="3">Uncharacterized protein</fullName>
    </submittedName>
</protein>
<gene>
    <name evidence="3" type="ORF">NKR23_g182</name>
</gene>
<evidence type="ECO:0000313" key="3">
    <source>
        <dbReference type="EMBL" id="KAJ9157551.1"/>
    </source>
</evidence>
<proteinExistence type="predicted"/>
<dbReference type="AlphaFoldDB" id="A0AA38VQP8"/>
<dbReference type="EMBL" id="JANBVO010000001">
    <property type="protein sequence ID" value="KAJ9157551.1"/>
    <property type="molecule type" value="Genomic_DNA"/>
</dbReference>
<keyword evidence="2" id="KW-0812">Transmembrane</keyword>
<dbReference type="PANTHER" id="PTHR35186">
    <property type="entry name" value="ANK_REP_REGION DOMAIN-CONTAINING PROTEIN"/>
    <property type="match status" value="1"/>
</dbReference>
<feature type="coiled-coil region" evidence="1">
    <location>
        <begin position="96"/>
        <end position="123"/>
    </location>
</feature>
<keyword evidence="2" id="KW-0472">Membrane</keyword>
<keyword evidence="2" id="KW-1133">Transmembrane helix</keyword>